<organism evidence="1 2">
    <name type="scientific">Pseudodesulfovibrio piezophilus (strain DSM 21447 / JCM 15486 / C1TLV30)</name>
    <name type="common">Desulfovibrio piezophilus</name>
    <dbReference type="NCBI Taxonomy" id="1322246"/>
    <lineage>
        <taxon>Bacteria</taxon>
        <taxon>Pseudomonadati</taxon>
        <taxon>Thermodesulfobacteriota</taxon>
        <taxon>Desulfovibrionia</taxon>
        <taxon>Desulfovibrionales</taxon>
        <taxon>Desulfovibrionaceae</taxon>
    </lineage>
</organism>
<dbReference type="HOGENOM" id="CLU_707385_0_0_7"/>
<gene>
    <name evidence="1" type="ordered locus">BN4_20211</name>
</gene>
<evidence type="ECO:0000313" key="1">
    <source>
        <dbReference type="EMBL" id="CCH50273.1"/>
    </source>
</evidence>
<evidence type="ECO:0000313" key="2">
    <source>
        <dbReference type="Proteomes" id="UP000011724"/>
    </source>
</evidence>
<reference evidence="1 2" key="1">
    <citation type="journal article" date="2013" name="PLoS ONE">
        <title>The first genomic and proteomic characterization of a deep-sea sulfate reducer: insights into the piezophilic lifestyle of Desulfovibrio piezophilus.</title>
        <authorList>
            <person name="Pradel N."/>
            <person name="Ji B."/>
            <person name="Gimenez G."/>
            <person name="Talla E."/>
            <person name="Lenoble P."/>
            <person name="Garel M."/>
            <person name="Tamburini C."/>
            <person name="Fourquet P."/>
            <person name="Lebrun R."/>
            <person name="Bertin P."/>
            <person name="Denis Y."/>
            <person name="Pophillat M."/>
            <person name="Barbe V."/>
            <person name="Ollivier B."/>
            <person name="Dolla A."/>
        </authorList>
    </citation>
    <scope>NUCLEOTIDE SEQUENCE [LARGE SCALE GENOMIC DNA]</scope>
    <source>
        <strain evidence="2">DSM 10523 / SB164P1</strain>
    </source>
</reference>
<dbReference type="AlphaFoldDB" id="M1WYC6"/>
<dbReference type="RefSeq" id="WP_015416315.1">
    <property type="nucleotide sequence ID" value="NC_020409.1"/>
</dbReference>
<proteinExistence type="predicted"/>
<sequence length="392" mass="44806">MIYFLGNCQADFLSRAMAARGHETVYKVLASPLTYPSHPGRIPPSLEEIESQFGIEPYLHGRILSHQFSPLDANSSAPELIVLSLFHENTPLFLHDREKYVFFMDPRGLTDNPDLMTWAQNNCRMFKPNPSTYLDRYREMLVRIRAENPGVPIVILARLSHYPAFGPDPFSYLDGWGTLWMKGKAILSAWEKAFDDVHILDMDSVFGGIWSDSTKKIEEHCPFLKIRLEEKDGLVTSLHARRDIEHIGPMPERMAVKLEHFLKTGTIEYGQSETIPAEWQRHWRITSLDIPSVQEKLKSGANYHCAEAVASFFLNLAKDQTKLLVQAKETMPVCHMTLHMVKAYGRIQRNPALAEWCDAHKKAAMQFTANGPLYQQAYLERLDEMKETALTG</sequence>
<keyword evidence="2" id="KW-1185">Reference proteome</keyword>
<name>M1WYC6_PSEP2</name>
<dbReference type="eggNOG" id="ENOG5031MQ5">
    <property type="taxonomic scope" value="Bacteria"/>
</dbReference>
<dbReference type="KEGG" id="dpi:BN4_20211"/>
<reference evidence="2" key="2">
    <citation type="journal article" date="2013" name="Stand. Genomic Sci.">
        <title>Complete genome sequence of Desulfocapsa sulfexigens, a marine deltaproteobacterium specialized in disproportionating inorganic sulfur compounds.</title>
        <authorList>
            <person name="Finster K.W."/>
            <person name="Kjeldsen K.U."/>
            <person name="Kube M."/>
            <person name="Reinhardt R."/>
            <person name="Mussmann M."/>
            <person name="Amann R."/>
            <person name="Schreiber L."/>
        </authorList>
    </citation>
    <scope>NUCLEOTIDE SEQUENCE [LARGE SCALE GENOMIC DNA]</scope>
    <source>
        <strain evidence="2">DSM 10523 / SB164P1</strain>
    </source>
</reference>
<dbReference type="OrthoDB" id="5442502at2"/>
<dbReference type="Proteomes" id="UP000011724">
    <property type="component" value="Chromosome"/>
</dbReference>
<dbReference type="BioCyc" id="DPIE1322246:BN4_RS15270-MONOMER"/>
<dbReference type="PATRIC" id="fig|879567.3.peg.3284"/>
<protein>
    <submittedName>
        <fullName evidence="1">Uncharacterized protein</fullName>
    </submittedName>
</protein>
<accession>M1WYC6</accession>
<dbReference type="EMBL" id="FO203427">
    <property type="protein sequence ID" value="CCH50273.1"/>
    <property type="molecule type" value="Genomic_DNA"/>
</dbReference>
<dbReference type="SUPFAM" id="SSF52266">
    <property type="entry name" value="SGNH hydrolase"/>
    <property type="match status" value="1"/>
</dbReference>